<dbReference type="AlphaFoldDB" id="A0A3N4LJ66"/>
<dbReference type="InParanoid" id="A0A3N4LJ66"/>
<reference evidence="2 3" key="1">
    <citation type="journal article" date="2018" name="Nat. Ecol. Evol.">
        <title>Pezizomycetes genomes reveal the molecular basis of ectomycorrhizal truffle lifestyle.</title>
        <authorList>
            <person name="Murat C."/>
            <person name="Payen T."/>
            <person name="Noel B."/>
            <person name="Kuo A."/>
            <person name="Morin E."/>
            <person name="Chen J."/>
            <person name="Kohler A."/>
            <person name="Krizsan K."/>
            <person name="Balestrini R."/>
            <person name="Da Silva C."/>
            <person name="Montanini B."/>
            <person name="Hainaut M."/>
            <person name="Levati E."/>
            <person name="Barry K.W."/>
            <person name="Belfiori B."/>
            <person name="Cichocki N."/>
            <person name="Clum A."/>
            <person name="Dockter R.B."/>
            <person name="Fauchery L."/>
            <person name="Guy J."/>
            <person name="Iotti M."/>
            <person name="Le Tacon F."/>
            <person name="Lindquist E.A."/>
            <person name="Lipzen A."/>
            <person name="Malagnac F."/>
            <person name="Mello A."/>
            <person name="Molinier V."/>
            <person name="Miyauchi S."/>
            <person name="Poulain J."/>
            <person name="Riccioni C."/>
            <person name="Rubini A."/>
            <person name="Sitrit Y."/>
            <person name="Splivallo R."/>
            <person name="Traeger S."/>
            <person name="Wang M."/>
            <person name="Zifcakova L."/>
            <person name="Wipf D."/>
            <person name="Zambonelli A."/>
            <person name="Paolocci F."/>
            <person name="Nowrousian M."/>
            <person name="Ottonello S."/>
            <person name="Baldrian P."/>
            <person name="Spatafora J.W."/>
            <person name="Henrissat B."/>
            <person name="Nagy L.G."/>
            <person name="Aury J.M."/>
            <person name="Wincker P."/>
            <person name="Grigoriev I.V."/>
            <person name="Bonfante P."/>
            <person name="Martin F.M."/>
        </authorList>
    </citation>
    <scope>NUCLEOTIDE SEQUENCE [LARGE SCALE GENOMIC DNA]</scope>
    <source>
        <strain evidence="2 3">ATCC MYA-4762</strain>
    </source>
</reference>
<dbReference type="Proteomes" id="UP000267821">
    <property type="component" value="Unassembled WGS sequence"/>
</dbReference>
<accession>A0A3N4LJ66</accession>
<proteinExistence type="predicted"/>
<evidence type="ECO:0000313" key="3">
    <source>
        <dbReference type="Proteomes" id="UP000267821"/>
    </source>
</evidence>
<feature type="region of interest" description="Disordered" evidence="1">
    <location>
        <begin position="47"/>
        <end position="69"/>
    </location>
</feature>
<evidence type="ECO:0000256" key="1">
    <source>
        <dbReference type="SAM" id="MobiDB-lite"/>
    </source>
</evidence>
<protein>
    <submittedName>
        <fullName evidence="2">Uncharacterized protein</fullName>
    </submittedName>
</protein>
<name>A0A3N4LJ66_9PEZI</name>
<dbReference type="EMBL" id="ML121568">
    <property type="protein sequence ID" value="RPB20701.1"/>
    <property type="molecule type" value="Genomic_DNA"/>
</dbReference>
<organism evidence="2 3">
    <name type="scientific">Terfezia boudieri ATCC MYA-4762</name>
    <dbReference type="NCBI Taxonomy" id="1051890"/>
    <lineage>
        <taxon>Eukaryota</taxon>
        <taxon>Fungi</taxon>
        <taxon>Dikarya</taxon>
        <taxon>Ascomycota</taxon>
        <taxon>Pezizomycotina</taxon>
        <taxon>Pezizomycetes</taxon>
        <taxon>Pezizales</taxon>
        <taxon>Pezizaceae</taxon>
        <taxon>Terfezia</taxon>
    </lineage>
</organism>
<evidence type="ECO:0000313" key="2">
    <source>
        <dbReference type="EMBL" id="RPB20701.1"/>
    </source>
</evidence>
<keyword evidence="3" id="KW-1185">Reference proteome</keyword>
<gene>
    <name evidence="2" type="ORF">L211DRAFT_841412</name>
</gene>
<sequence length="90" mass="10049">MTLDFYIPSDPAIIPAVRAIKRKFCSIDEGEGGKPRWLSGILNTKSSASTTSYQWQPPLTSDPSTRSTSTNPLFLHNLLKARVECVIVYY</sequence>